<evidence type="ECO:0000256" key="1">
    <source>
        <dbReference type="SAM" id="SignalP"/>
    </source>
</evidence>
<comment type="caution">
    <text evidence="2">The sequence shown here is derived from an EMBL/GenBank/DDBJ whole genome shotgun (WGS) entry which is preliminary data.</text>
</comment>
<protein>
    <recommendedName>
        <fullName evidence="4">Lipoprotein</fullName>
    </recommendedName>
</protein>
<dbReference type="Pfam" id="PF20316">
    <property type="entry name" value="DUF6612"/>
    <property type="match status" value="1"/>
</dbReference>
<proteinExistence type="predicted"/>
<dbReference type="RefSeq" id="WP_259544566.1">
    <property type="nucleotide sequence ID" value="NZ_JAROYP010000022.1"/>
</dbReference>
<evidence type="ECO:0008006" key="4">
    <source>
        <dbReference type="Google" id="ProtNLM"/>
    </source>
</evidence>
<keyword evidence="1" id="KW-0732">Signal</keyword>
<reference evidence="2" key="1">
    <citation type="submission" date="2023-03" db="EMBL/GenBank/DDBJ databases">
        <title>Bacterial isolates from washroom surfaces on a university campus.</title>
        <authorList>
            <person name="Holman D.B."/>
            <person name="Gzyl K.E."/>
            <person name="Taheri A.E."/>
        </authorList>
    </citation>
    <scope>NUCLEOTIDE SEQUENCE</scope>
    <source>
        <strain evidence="2">RD03</strain>
    </source>
</reference>
<accession>A0AAW6T5W8</accession>
<sequence length="286" mass="32920">MKKIFISFLSLMVIFVLAACSDKADPVNSKVKSKKEDSLTLQEVFEKTTEASKNLKSVHSDLELKQTMSVPGQSENMNINSTVSVDMVLDPIAMHQKMKMNIEGGDESVQGQAMDTEAYLSKEGFFMFEPTSGVWMQLPKELSDTVLQMPEQQMNPAEQLNQLKEFADDFSFKQDDAQYILSLKASGDKFDQFLKDNAKQLMPDQLKENEELFNNLKFKNVEYEIFIDKKTFDITKLNMTQELEMAIEDQKMTMKQEMKSTYTEYNKIKEIKVPQEVLDNAQKIEQ</sequence>
<dbReference type="PROSITE" id="PS51257">
    <property type="entry name" value="PROKAR_LIPOPROTEIN"/>
    <property type="match status" value="1"/>
</dbReference>
<dbReference type="AlphaFoldDB" id="A0AAW6T5W8"/>
<feature type="chain" id="PRO_5043812399" description="Lipoprotein" evidence="1">
    <location>
        <begin position="19"/>
        <end position="286"/>
    </location>
</feature>
<organism evidence="2 3">
    <name type="scientific">Heyndrickxia oleronia</name>
    <dbReference type="NCBI Taxonomy" id="38875"/>
    <lineage>
        <taxon>Bacteria</taxon>
        <taxon>Bacillati</taxon>
        <taxon>Bacillota</taxon>
        <taxon>Bacilli</taxon>
        <taxon>Bacillales</taxon>
        <taxon>Bacillaceae</taxon>
        <taxon>Heyndrickxia</taxon>
    </lineage>
</organism>
<evidence type="ECO:0000313" key="2">
    <source>
        <dbReference type="EMBL" id="MDH5164044.1"/>
    </source>
</evidence>
<dbReference type="EMBL" id="JAROYP010000022">
    <property type="protein sequence ID" value="MDH5164044.1"/>
    <property type="molecule type" value="Genomic_DNA"/>
</dbReference>
<name>A0AAW6T5W8_9BACI</name>
<dbReference type="InterPro" id="IPR046720">
    <property type="entry name" value="DUF6612"/>
</dbReference>
<feature type="signal peptide" evidence="1">
    <location>
        <begin position="1"/>
        <end position="18"/>
    </location>
</feature>
<dbReference type="Proteomes" id="UP001159179">
    <property type="component" value="Unassembled WGS sequence"/>
</dbReference>
<evidence type="ECO:0000313" key="3">
    <source>
        <dbReference type="Proteomes" id="UP001159179"/>
    </source>
</evidence>
<dbReference type="Gene3D" id="2.50.20.20">
    <property type="match status" value="1"/>
</dbReference>
<gene>
    <name evidence="2" type="ORF">P5X88_24215</name>
</gene>